<dbReference type="GO" id="GO:0016740">
    <property type="term" value="F:transferase activity"/>
    <property type="evidence" value="ECO:0007669"/>
    <property type="project" value="InterPro"/>
</dbReference>
<keyword evidence="3" id="KW-0687">Ribonucleoprotein</keyword>
<feature type="region of interest" description="Disordered" evidence="6">
    <location>
        <begin position="31"/>
        <end position="58"/>
    </location>
</feature>
<dbReference type="GO" id="GO:0015934">
    <property type="term" value="C:large ribosomal subunit"/>
    <property type="evidence" value="ECO:0007669"/>
    <property type="project" value="InterPro"/>
</dbReference>
<evidence type="ECO:0000313" key="9">
    <source>
        <dbReference type="EMBL" id="QSW37816.1"/>
    </source>
</evidence>
<dbReference type="InterPro" id="IPR008991">
    <property type="entry name" value="Translation_prot_SH3-like_sf"/>
</dbReference>
<dbReference type="SUPFAM" id="SSF50249">
    <property type="entry name" value="Nucleic acid-binding proteins"/>
    <property type="match status" value="1"/>
</dbReference>
<reference evidence="9" key="1">
    <citation type="submission" date="2021-02" db="EMBL/GenBank/DDBJ databases">
        <authorList>
            <person name="Franco D."/>
        </authorList>
    </citation>
    <scope>NUCLEOTIDE SEQUENCE</scope>
    <source>
        <strain evidence="9">DICMUL</strain>
    </source>
</reference>
<dbReference type="InterPro" id="IPR022666">
    <property type="entry name" value="Ribosomal_uL2_RNA-bd_dom"/>
</dbReference>
<dbReference type="InterPro" id="IPR014726">
    <property type="entry name" value="Ribosomal_uL2_dom3"/>
</dbReference>
<dbReference type="InterPro" id="IPR012340">
    <property type="entry name" value="NA-bd_OB-fold"/>
</dbReference>
<protein>
    <recommendedName>
        <fullName evidence="4">Large ribosomal subunit protein uL2</fullName>
    </recommendedName>
    <alternativeName>
        <fullName evidence="5">50S ribosomal protein L2</fullName>
    </alternativeName>
</protein>
<dbReference type="Gene3D" id="2.40.50.140">
    <property type="entry name" value="Nucleic acid-binding proteins"/>
    <property type="match status" value="1"/>
</dbReference>
<evidence type="ECO:0000256" key="2">
    <source>
        <dbReference type="ARBA" id="ARBA00022980"/>
    </source>
</evidence>
<evidence type="ECO:0000256" key="4">
    <source>
        <dbReference type="ARBA" id="ARBA00035242"/>
    </source>
</evidence>
<dbReference type="GO" id="GO:0003735">
    <property type="term" value="F:structural constituent of ribosome"/>
    <property type="evidence" value="ECO:0007669"/>
    <property type="project" value="InterPro"/>
</dbReference>
<dbReference type="Gene3D" id="2.30.30.30">
    <property type="match status" value="1"/>
</dbReference>
<evidence type="ECO:0000256" key="1">
    <source>
        <dbReference type="ARBA" id="ARBA00005636"/>
    </source>
</evidence>
<dbReference type="FunFam" id="4.10.950.10:FF:000001">
    <property type="entry name" value="50S ribosomal protein L2"/>
    <property type="match status" value="1"/>
</dbReference>
<dbReference type="AlphaFoldDB" id="A0A974XA28"/>
<accession>A0A974XA28</accession>
<dbReference type="PIRSF" id="PIRSF002158">
    <property type="entry name" value="Ribosomal_L2"/>
    <property type="match status" value="1"/>
</dbReference>
<dbReference type="PROSITE" id="PS00467">
    <property type="entry name" value="RIBOSOMAL_L2"/>
    <property type="match status" value="1"/>
</dbReference>
<evidence type="ECO:0000259" key="8">
    <source>
        <dbReference type="SMART" id="SM01383"/>
    </source>
</evidence>
<evidence type="ECO:0000256" key="5">
    <source>
        <dbReference type="ARBA" id="ARBA00035459"/>
    </source>
</evidence>
<dbReference type="InterPro" id="IPR005880">
    <property type="entry name" value="Ribosomal_uL2_bac/org-type"/>
</dbReference>
<organism evidence="9 10">
    <name type="scientific">Candidatus Vidania fulgoroideorum</name>
    <dbReference type="NCBI Taxonomy" id="881286"/>
    <lineage>
        <taxon>Bacteria</taxon>
        <taxon>Pseudomonadati</taxon>
        <taxon>Pseudomonadota</taxon>
        <taxon>Betaproteobacteria</taxon>
        <taxon>Candidatus Vidania</taxon>
    </lineage>
</organism>
<evidence type="ECO:0000256" key="3">
    <source>
        <dbReference type="ARBA" id="ARBA00023274"/>
    </source>
</evidence>
<feature type="domain" description="Large ribosomal subunit protein uL2 C-terminal" evidence="7">
    <location>
        <begin position="122"/>
        <end position="250"/>
    </location>
</feature>
<gene>
    <name evidence="9" type="primary">rplB</name>
    <name evidence="9" type="ORF">JSR02_00710</name>
</gene>
<feature type="domain" description="Large ribosomal subunit protein uL2 RNA-binding" evidence="8">
    <location>
        <begin position="40"/>
        <end position="116"/>
    </location>
</feature>
<dbReference type="GO" id="GO:0003723">
    <property type="term" value="F:RNA binding"/>
    <property type="evidence" value="ECO:0007669"/>
    <property type="project" value="InterPro"/>
</dbReference>
<dbReference type="PANTHER" id="PTHR13691">
    <property type="entry name" value="RIBOSOMAL PROTEIN L2"/>
    <property type="match status" value="1"/>
</dbReference>
<feature type="compositionally biased region" description="Basic residues" evidence="6">
    <location>
        <begin position="238"/>
        <end position="269"/>
    </location>
</feature>
<dbReference type="InterPro" id="IPR002171">
    <property type="entry name" value="Ribosomal_uL2"/>
</dbReference>
<evidence type="ECO:0000259" key="7">
    <source>
        <dbReference type="SMART" id="SM01382"/>
    </source>
</evidence>
<dbReference type="NCBIfam" id="TIGR01171">
    <property type="entry name" value="rplB_bact"/>
    <property type="match status" value="1"/>
</dbReference>
<comment type="similarity">
    <text evidence="1">Belongs to the universal ribosomal protein uL2 family.</text>
</comment>
<proteinExistence type="inferred from homology"/>
<feature type="compositionally biased region" description="Basic residues" evidence="6">
    <location>
        <begin position="48"/>
        <end position="58"/>
    </location>
</feature>
<dbReference type="InterPro" id="IPR022669">
    <property type="entry name" value="Ribosomal_uL2_C"/>
</dbReference>
<dbReference type="FunFam" id="2.30.30.30:FF:000001">
    <property type="entry name" value="50S ribosomal protein L2"/>
    <property type="match status" value="1"/>
</dbReference>
<dbReference type="Pfam" id="PF03947">
    <property type="entry name" value="Ribosomal_L2_C"/>
    <property type="match status" value="1"/>
</dbReference>
<evidence type="ECO:0000313" key="10">
    <source>
        <dbReference type="Proteomes" id="UP000663602"/>
    </source>
</evidence>
<keyword evidence="2 9" id="KW-0689">Ribosomal protein</keyword>
<dbReference type="SMART" id="SM01383">
    <property type="entry name" value="Ribosomal_L2"/>
    <property type="match status" value="1"/>
</dbReference>
<dbReference type="Proteomes" id="UP000663602">
    <property type="component" value="Chromosome"/>
</dbReference>
<feature type="region of interest" description="Disordered" evidence="6">
    <location>
        <begin position="221"/>
        <end position="269"/>
    </location>
</feature>
<dbReference type="EMBL" id="CP071410">
    <property type="protein sequence ID" value="QSW37816.1"/>
    <property type="molecule type" value="Genomic_DNA"/>
</dbReference>
<name>A0A974XA28_9PROT</name>
<reference evidence="9" key="2">
    <citation type="submission" date="2021-03" db="EMBL/GenBank/DDBJ databases">
        <title>Alternative transmission patterns in independently acquired nutritional co-symbionts of Dictyopharidae planthoppers.</title>
        <authorList>
            <person name="Michalik A."/>
            <person name="Lukasik P."/>
        </authorList>
    </citation>
    <scope>NUCLEOTIDE SEQUENCE</scope>
    <source>
        <strain evidence="9">DICMUL</strain>
    </source>
</reference>
<dbReference type="InterPro" id="IPR014722">
    <property type="entry name" value="Rib_uL2_dom2"/>
</dbReference>
<dbReference type="Pfam" id="PF00181">
    <property type="entry name" value="Ribosomal_L2_N"/>
    <property type="match status" value="1"/>
</dbReference>
<dbReference type="SMART" id="SM01382">
    <property type="entry name" value="Ribosomal_L2_C"/>
    <property type="match status" value="1"/>
</dbReference>
<dbReference type="InterPro" id="IPR022671">
    <property type="entry name" value="Ribosomal_uL2_CS"/>
</dbReference>
<dbReference type="Gene3D" id="4.10.950.10">
    <property type="entry name" value="Ribosomal protein L2, domain 3"/>
    <property type="match status" value="1"/>
</dbReference>
<dbReference type="PANTHER" id="PTHR13691:SF5">
    <property type="entry name" value="LARGE RIBOSOMAL SUBUNIT PROTEIN UL2M"/>
    <property type="match status" value="1"/>
</dbReference>
<dbReference type="GO" id="GO:0002181">
    <property type="term" value="P:cytoplasmic translation"/>
    <property type="evidence" value="ECO:0007669"/>
    <property type="project" value="TreeGrafter"/>
</dbReference>
<sequence length="269" mass="30161">MTHIKATSPGVRWLVKTKPRNLYTGKLLRKLTKSKPHTAGRNNQGKITTHHKGGKQKQRQRLIDFKRNKINVPGIIKTIEYDPNRNAFISLIHYIDGEKKYILNNKHSKTGDCIIASETAEIKTGNAMPIKNIPIGTKVCCIENEPGKGAVYARAAGTSFTIINKCTNYCIVKTPKNELRKINNNCKATIGEIGNQDKYLEKLGKAGRNRLKGIRPTVRGVAMNPIDHPHGGGEGKTTTKRHPVNFKGKKTKGKKTRTNKRTRRQIINR</sequence>
<evidence type="ECO:0000256" key="6">
    <source>
        <dbReference type="SAM" id="MobiDB-lite"/>
    </source>
</evidence>
<dbReference type="SUPFAM" id="SSF50104">
    <property type="entry name" value="Translation proteins SH3-like domain"/>
    <property type="match status" value="1"/>
</dbReference>